<feature type="domain" description="HORMA" evidence="1">
    <location>
        <begin position="9"/>
        <end position="190"/>
    </location>
</feature>
<organism evidence="2 3">
    <name type="scientific">Chloropicon roscoffensis</name>
    <dbReference type="NCBI Taxonomy" id="1461544"/>
    <lineage>
        <taxon>Eukaryota</taxon>
        <taxon>Viridiplantae</taxon>
        <taxon>Chlorophyta</taxon>
        <taxon>Chloropicophyceae</taxon>
        <taxon>Chloropicales</taxon>
        <taxon>Chloropicaceae</taxon>
        <taxon>Chloropicon</taxon>
    </lineage>
</organism>
<dbReference type="Proteomes" id="UP001472866">
    <property type="component" value="Chromosome 14"/>
</dbReference>
<evidence type="ECO:0000313" key="2">
    <source>
        <dbReference type="EMBL" id="WZN66213.1"/>
    </source>
</evidence>
<dbReference type="PANTHER" id="PTHR11842">
    <property type="entry name" value="MITOTIC SPINDLE ASSEMBLY CHECKPOINT PROTEIN MAD2"/>
    <property type="match status" value="1"/>
</dbReference>
<protein>
    <submittedName>
        <fullName evidence="2">Mitotic spindle assembly checkpoint protein</fullName>
    </submittedName>
</protein>
<reference evidence="2 3" key="1">
    <citation type="submission" date="2024-03" db="EMBL/GenBank/DDBJ databases">
        <title>Complete genome sequence of the green alga Chloropicon roscoffensis RCC1871.</title>
        <authorList>
            <person name="Lemieux C."/>
            <person name="Pombert J.-F."/>
            <person name="Otis C."/>
            <person name="Turmel M."/>
        </authorList>
    </citation>
    <scope>NUCLEOTIDE SEQUENCE [LARGE SCALE GENOMIC DNA]</scope>
    <source>
        <strain evidence="2 3">RCC1871</strain>
    </source>
</reference>
<evidence type="ECO:0000259" key="1">
    <source>
        <dbReference type="PROSITE" id="PS50815"/>
    </source>
</evidence>
<proteinExistence type="predicted"/>
<keyword evidence="3" id="KW-1185">Reference proteome</keyword>
<name>A0AAX4PJH6_9CHLO</name>
<dbReference type="InterPro" id="IPR045091">
    <property type="entry name" value="Mad2-like"/>
</dbReference>
<dbReference type="Gene3D" id="3.30.900.10">
    <property type="entry name" value="HORMA domain"/>
    <property type="match status" value="1"/>
</dbReference>
<dbReference type="EMBL" id="CP151514">
    <property type="protein sequence ID" value="WZN66213.1"/>
    <property type="molecule type" value="Genomic_DNA"/>
</dbReference>
<dbReference type="PROSITE" id="PS50815">
    <property type="entry name" value="HORMA"/>
    <property type="match status" value="1"/>
</dbReference>
<accession>A0AAX4PJH6</accession>
<gene>
    <name evidence="2" type="ORF">HKI87_14g77780</name>
</gene>
<dbReference type="PANTHER" id="PTHR11842:SF10">
    <property type="entry name" value="MITOTIC SPINDLE ASSEMBLY CHECKPOINT PROTEIN MAD2B"/>
    <property type="match status" value="1"/>
</dbReference>
<dbReference type="GO" id="GO:0016035">
    <property type="term" value="C:zeta DNA polymerase complex"/>
    <property type="evidence" value="ECO:0007669"/>
    <property type="project" value="TreeGrafter"/>
</dbReference>
<dbReference type="InterPro" id="IPR036570">
    <property type="entry name" value="HORMA_dom_sf"/>
</dbReference>
<dbReference type="InterPro" id="IPR003511">
    <property type="entry name" value="HORMA_dom"/>
</dbReference>
<evidence type="ECO:0000313" key="3">
    <source>
        <dbReference type="Proteomes" id="UP001472866"/>
    </source>
</evidence>
<sequence>MSDQGSFEGRTSEILCEFLEAAVHTALRVKGVYPPEVFERRRLYNVAVSRSRHPGLNAYVQETIFSLKPWIKQGKLERLAVLFFEEESDALVERLVFSVKVLKEVEGSFESLDDLEHMLRAFVLKIQVAEPLASRCRFELLAYSWSREEGERDPVWVMEDAGGDRVSLRDPCITPIKSISSDCLKIQLYSEAPRARAAE</sequence>
<dbReference type="SUPFAM" id="SSF56019">
    <property type="entry name" value="The spindle assembly checkpoint protein mad2"/>
    <property type="match status" value="1"/>
</dbReference>
<dbReference type="AlphaFoldDB" id="A0AAX4PJH6"/>